<keyword evidence="2" id="KW-1185">Reference proteome</keyword>
<comment type="caution">
    <text evidence="1">The sequence shown here is derived from an EMBL/GenBank/DDBJ whole genome shotgun (WGS) entry which is preliminary data.</text>
</comment>
<proteinExistence type="predicted"/>
<dbReference type="RefSeq" id="WP_395437222.1">
    <property type="nucleotide sequence ID" value="NZ_JBAWKC010000001.1"/>
</dbReference>
<name>A0ABW7MNJ6_9FLAO</name>
<accession>A0ABW7MNJ6</accession>
<dbReference type="EMBL" id="JBAWKC010000001">
    <property type="protein sequence ID" value="MFH6767948.1"/>
    <property type="molecule type" value="Genomic_DNA"/>
</dbReference>
<organism evidence="1 2">
    <name type="scientific">Gaetbulibacter aquiaggeris</name>
    <dbReference type="NCBI Taxonomy" id="1735373"/>
    <lineage>
        <taxon>Bacteria</taxon>
        <taxon>Pseudomonadati</taxon>
        <taxon>Bacteroidota</taxon>
        <taxon>Flavobacteriia</taxon>
        <taxon>Flavobacteriales</taxon>
        <taxon>Flavobacteriaceae</taxon>
        <taxon>Gaetbulibacter</taxon>
    </lineage>
</organism>
<protein>
    <submittedName>
        <fullName evidence="1">Uncharacterized protein</fullName>
    </submittedName>
</protein>
<gene>
    <name evidence="1" type="ORF">V8G56_04300</name>
</gene>
<sequence>MMYTDKEKYLDILNESVTYLENRGYENIKADTEGYETPKSFSKVGSDINITPDIVAEKEGQKHYFELSLKSEEPKLLKSKWLFLNALSALKSHRFRLITTKGHYKFTSEMMHELNLNDKNLIKI</sequence>
<evidence type="ECO:0000313" key="1">
    <source>
        <dbReference type="EMBL" id="MFH6767948.1"/>
    </source>
</evidence>
<evidence type="ECO:0000313" key="2">
    <source>
        <dbReference type="Proteomes" id="UP001610104"/>
    </source>
</evidence>
<dbReference type="Proteomes" id="UP001610104">
    <property type="component" value="Unassembled WGS sequence"/>
</dbReference>
<reference evidence="1 2" key="1">
    <citation type="submission" date="2024-02" db="EMBL/GenBank/DDBJ databases">
        <title>A Gaetbulibacter species isolated from tidal flats and genomic insights of their niches.</title>
        <authorList>
            <person name="Ye Y."/>
        </authorList>
    </citation>
    <scope>NUCLEOTIDE SEQUENCE [LARGE SCALE GENOMIC DNA]</scope>
    <source>
        <strain evidence="1 2">KEM-8</strain>
    </source>
</reference>